<sequence>MKDKNISTGKSESLLKPKEEYAHEFGIHHSVQESDAMSNMTKKLLNRKKNKKQENTVEKIKRTNSKDHSNPSD</sequence>
<feature type="compositionally biased region" description="Basic and acidic residues" evidence="1">
    <location>
        <begin position="52"/>
        <end position="73"/>
    </location>
</feature>
<gene>
    <name evidence="2" type="ORF">MF646_04875</name>
</gene>
<accession>A0A9X1ZY09</accession>
<organism evidence="2 3">
    <name type="scientific">Halalkalibacter alkaliphilus</name>
    <dbReference type="NCBI Taxonomy" id="2917993"/>
    <lineage>
        <taxon>Bacteria</taxon>
        <taxon>Bacillati</taxon>
        <taxon>Bacillota</taxon>
        <taxon>Bacilli</taxon>
        <taxon>Bacillales</taxon>
        <taxon>Bacillaceae</taxon>
        <taxon>Halalkalibacter</taxon>
    </lineage>
</organism>
<dbReference type="AlphaFoldDB" id="A0A9X1ZY09"/>
<name>A0A9X1ZY09_9BACI</name>
<reference evidence="2" key="1">
    <citation type="submission" date="2022-02" db="EMBL/GenBank/DDBJ databases">
        <title>Halalkalibacter sp. nov. isolated from Lonar Lake, India.</title>
        <authorList>
            <person name="Joshi A."/>
            <person name="Thite S."/>
            <person name="Lodha T."/>
        </authorList>
    </citation>
    <scope>NUCLEOTIDE SEQUENCE</scope>
    <source>
        <strain evidence="2">MEB205</strain>
    </source>
</reference>
<comment type="caution">
    <text evidence="2">The sequence shown here is derived from an EMBL/GenBank/DDBJ whole genome shotgun (WGS) entry which is preliminary data.</text>
</comment>
<dbReference type="RefSeq" id="WP_250095374.1">
    <property type="nucleotide sequence ID" value="NZ_JAKRYL010000004.1"/>
</dbReference>
<evidence type="ECO:0000313" key="2">
    <source>
        <dbReference type="EMBL" id="MCL7746451.1"/>
    </source>
</evidence>
<evidence type="ECO:0000313" key="3">
    <source>
        <dbReference type="Proteomes" id="UP001139150"/>
    </source>
</evidence>
<dbReference type="Proteomes" id="UP001139150">
    <property type="component" value="Unassembled WGS sequence"/>
</dbReference>
<dbReference type="EMBL" id="JAKRYL010000004">
    <property type="protein sequence ID" value="MCL7746451.1"/>
    <property type="molecule type" value="Genomic_DNA"/>
</dbReference>
<proteinExistence type="predicted"/>
<protein>
    <submittedName>
        <fullName evidence="2">Uncharacterized protein</fullName>
    </submittedName>
</protein>
<keyword evidence="3" id="KW-1185">Reference proteome</keyword>
<evidence type="ECO:0000256" key="1">
    <source>
        <dbReference type="SAM" id="MobiDB-lite"/>
    </source>
</evidence>
<feature type="region of interest" description="Disordered" evidence="1">
    <location>
        <begin position="45"/>
        <end position="73"/>
    </location>
</feature>